<sequence>MPPGDTPSDLHAHLGYWLRMVSNAVSQSFARAVEARGVTVAEWVLLRVLYDVERLAPSVLAERMGMTKGAISKLADRLVEKGLVRREANLEDRRGQTLALEPAARSLVPLLAELADRNDAAFFNGLLPNERAQLKGLLHKIASKHELNTAPID</sequence>
<dbReference type="GO" id="GO:0006950">
    <property type="term" value="P:response to stress"/>
    <property type="evidence" value="ECO:0007669"/>
    <property type="project" value="TreeGrafter"/>
</dbReference>
<dbReference type="Gene3D" id="1.10.10.10">
    <property type="entry name" value="Winged helix-like DNA-binding domain superfamily/Winged helix DNA-binding domain"/>
    <property type="match status" value="1"/>
</dbReference>
<name>A0A248JYC3_9PROT</name>
<dbReference type="RefSeq" id="WP_088873715.1">
    <property type="nucleotide sequence ID" value="NZ_CP022111.1"/>
</dbReference>
<dbReference type="AlphaFoldDB" id="A0A248JYC3"/>
<gene>
    <name evidence="2" type="ORF">Y958_20440</name>
</gene>
<keyword evidence="3" id="KW-1185">Reference proteome</keyword>
<proteinExistence type="predicted"/>
<dbReference type="InterPro" id="IPR036388">
    <property type="entry name" value="WH-like_DNA-bd_sf"/>
</dbReference>
<protein>
    <submittedName>
        <fullName evidence="2">MarR family transcriptional regulator</fullName>
    </submittedName>
</protein>
<dbReference type="InterPro" id="IPR000835">
    <property type="entry name" value="HTH_MarR-typ"/>
</dbReference>
<evidence type="ECO:0000313" key="2">
    <source>
        <dbReference type="EMBL" id="ASG23204.1"/>
    </source>
</evidence>
<accession>A0A248JYC3</accession>
<dbReference type="KEGG" id="nao:Y958_20440"/>
<dbReference type="GO" id="GO:0003700">
    <property type="term" value="F:DNA-binding transcription factor activity"/>
    <property type="evidence" value="ECO:0007669"/>
    <property type="project" value="InterPro"/>
</dbReference>
<reference evidence="2 3" key="1">
    <citation type="submission" date="2017-06" db="EMBL/GenBank/DDBJ databases">
        <title>Complete genome sequence of Nitrospirillum amazonense strain CBAmC, an endophytic nitrogen-fixing and plant growth-promoting bacterium, isolated from sugarcane.</title>
        <authorList>
            <person name="Schwab S."/>
            <person name="dos Santos Teixeira K.R."/>
            <person name="Simoes Araujo J.L."/>
            <person name="Soares Vidal M."/>
            <person name="Borges de Freitas H.R."/>
            <person name="Rivello Crivelaro A.L."/>
            <person name="Bueno de Camargo Nunes A."/>
            <person name="dos Santos C.M."/>
            <person name="Palmeira da Silva Rosa D."/>
            <person name="da Silva Padilha D."/>
            <person name="da Silva E."/>
            <person name="Araujo Terra L."/>
            <person name="Soares Mendes V."/>
            <person name="Farinelli L."/>
            <person name="Magalhaes Cruz L."/>
            <person name="Baldani J.I."/>
        </authorList>
    </citation>
    <scope>NUCLEOTIDE SEQUENCE [LARGE SCALE GENOMIC DNA]</scope>
    <source>
        <strain evidence="2 3">CBAmC</strain>
    </source>
</reference>
<organism evidence="2 3">
    <name type="scientific">Nitrospirillum viridazoti CBAmc</name>
    <dbReference type="NCBI Taxonomy" id="1441467"/>
    <lineage>
        <taxon>Bacteria</taxon>
        <taxon>Pseudomonadati</taxon>
        <taxon>Pseudomonadota</taxon>
        <taxon>Alphaproteobacteria</taxon>
        <taxon>Rhodospirillales</taxon>
        <taxon>Azospirillaceae</taxon>
        <taxon>Nitrospirillum</taxon>
        <taxon>Nitrospirillum viridazoti</taxon>
    </lineage>
</organism>
<evidence type="ECO:0000313" key="3">
    <source>
        <dbReference type="Proteomes" id="UP000197153"/>
    </source>
</evidence>
<dbReference type="PRINTS" id="PR00598">
    <property type="entry name" value="HTHMARR"/>
</dbReference>
<dbReference type="Pfam" id="PF12802">
    <property type="entry name" value="MarR_2"/>
    <property type="match status" value="1"/>
</dbReference>
<feature type="domain" description="HTH marR-type" evidence="1">
    <location>
        <begin position="11"/>
        <end position="143"/>
    </location>
</feature>
<dbReference type="PROSITE" id="PS50995">
    <property type="entry name" value="HTH_MARR_2"/>
    <property type="match status" value="1"/>
</dbReference>
<dbReference type="SUPFAM" id="SSF46785">
    <property type="entry name" value="Winged helix' DNA-binding domain"/>
    <property type="match status" value="1"/>
</dbReference>
<dbReference type="EMBL" id="CP022111">
    <property type="protein sequence ID" value="ASG23204.1"/>
    <property type="molecule type" value="Genomic_DNA"/>
</dbReference>
<dbReference type="PANTHER" id="PTHR33164:SF43">
    <property type="entry name" value="HTH-TYPE TRANSCRIPTIONAL REPRESSOR YETL"/>
    <property type="match status" value="1"/>
</dbReference>
<dbReference type="Proteomes" id="UP000197153">
    <property type="component" value="Chromosome 2"/>
</dbReference>
<dbReference type="InterPro" id="IPR039422">
    <property type="entry name" value="MarR/SlyA-like"/>
</dbReference>
<evidence type="ECO:0000259" key="1">
    <source>
        <dbReference type="PROSITE" id="PS50995"/>
    </source>
</evidence>
<dbReference type="InterPro" id="IPR036390">
    <property type="entry name" value="WH_DNA-bd_sf"/>
</dbReference>
<dbReference type="PANTHER" id="PTHR33164">
    <property type="entry name" value="TRANSCRIPTIONAL REGULATOR, MARR FAMILY"/>
    <property type="match status" value="1"/>
</dbReference>
<dbReference type="SMART" id="SM00347">
    <property type="entry name" value="HTH_MARR"/>
    <property type="match status" value="1"/>
</dbReference>